<evidence type="ECO:0000313" key="4">
    <source>
        <dbReference type="Proteomes" id="UP000230093"/>
    </source>
</evidence>
<accession>A0A2H0WA22</accession>
<evidence type="ECO:0000313" key="3">
    <source>
        <dbReference type="EMBL" id="PIS09503.1"/>
    </source>
</evidence>
<keyword evidence="2" id="KW-1133">Transmembrane helix</keyword>
<name>A0A2H0WA22_9BACT</name>
<comment type="caution">
    <text evidence="3">The sequence shown here is derived from an EMBL/GenBank/DDBJ whole genome shotgun (WGS) entry which is preliminary data.</text>
</comment>
<organism evidence="3 4">
    <name type="scientific">Candidatus Beckwithbacteria bacterium CG10_big_fil_rev_8_21_14_0_10_34_10</name>
    <dbReference type="NCBI Taxonomy" id="1974495"/>
    <lineage>
        <taxon>Bacteria</taxon>
        <taxon>Candidatus Beckwithiibacteriota</taxon>
    </lineage>
</organism>
<dbReference type="EMBL" id="PEZT01000007">
    <property type="protein sequence ID" value="PIS09503.1"/>
    <property type="molecule type" value="Genomic_DNA"/>
</dbReference>
<feature type="transmembrane region" description="Helical" evidence="2">
    <location>
        <begin position="41"/>
        <end position="60"/>
    </location>
</feature>
<feature type="compositionally biased region" description="Pro residues" evidence="1">
    <location>
        <begin position="72"/>
        <end position="84"/>
    </location>
</feature>
<protein>
    <submittedName>
        <fullName evidence="3">Uncharacterized protein</fullName>
    </submittedName>
</protein>
<sequence>MTEIGKEELPVKMEKAPEKVLGPAVEEKDGEKIKKKKKKHFLYISIVLIFLALLGGGILVSQRSPEETLEPLPSPTESPLPSSSPPLEVDPDSLEGKVNSLEKKLKEVDLKEESLSPTRLDFKLRFQFD</sequence>
<dbReference type="Proteomes" id="UP000230093">
    <property type="component" value="Unassembled WGS sequence"/>
</dbReference>
<keyword evidence="2" id="KW-0472">Membrane</keyword>
<keyword evidence="2" id="KW-0812">Transmembrane</keyword>
<proteinExistence type="predicted"/>
<evidence type="ECO:0000256" key="1">
    <source>
        <dbReference type="SAM" id="MobiDB-lite"/>
    </source>
</evidence>
<gene>
    <name evidence="3" type="ORF">COT75_01200</name>
</gene>
<reference evidence="4" key="1">
    <citation type="submission" date="2017-09" db="EMBL/GenBank/DDBJ databases">
        <title>Depth-based differentiation of microbial function through sediment-hosted aquifers and enrichment of novel symbionts in the deep terrestrial subsurface.</title>
        <authorList>
            <person name="Probst A.J."/>
            <person name="Ladd B."/>
            <person name="Jarett J.K."/>
            <person name="Geller-Mcgrath D.E."/>
            <person name="Sieber C.M.K."/>
            <person name="Emerson J.B."/>
            <person name="Anantharaman K."/>
            <person name="Thomas B.C."/>
            <person name="Malmstrom R."/>
            <person name="Stieglmeier M."/>
            <person name="Klingl A."/>
            <person name="Woyke T."/>
            <person name="Ryan C.M."/>
            <person name="Banfield J.F."/>
        </authorList>
    </citation>
    <scope>NUCLEOTIDE SEQUENCE [LARGE SCALE GENOMIC DNA]</scope>
</reference>
<dbReference type="AlphaFoldDB" id="A0A2H0WA22"/>
<feature type="region of interest" description="Disordered" evidence="1">
    <location>
        <begin position="65"/>
        <end position="95"/>
    </location>
</feature>
<evidence type="ECO:0000256" key="2">
    <source>
        <dbReference type="SAM" id="Phobius"/>
    </source>
</evidence>